<evidence type="ECO:0000313" key="13">
    <source>
        <dbReference type="EMBL" id="KIZ00703.1"/>
    </source>
</evidence>
<evidence type="ECO:0000256" key="9">
    <source>
        <dbReference type="ARBA" id="ARBA00023286"/>
    </source>
</evidence>
<gene>
    <name evidence="13" type="ORF">MNEG_7263</name>
</gene>
<reference evidence="13 14" key="1">
    <citation type="journal article" date="2013" name="BMC Genomics">
        <title>Reconstruction of the lipid metabolism for the microalga Monoraphidium neglectum from its genome sequence reveals characteristics suitable for biofuel production.</title>
        <authorList>
            <person name="Bogen C."/>
            <person name="Al-Dilaimi A."/>
            <person name="Albersmeier A."/>
            <person name="Wichmann J."/>
            <person name="Grundmann M."/>
            <person name="Rupp O."/>
            <person name="Lauersen K.J."/>
            <person name="Blifernez-Klassen O."/>
            <person name="Kalinowski J."/>
            <person name="Goesmann A."/>
            <person name="Mussgnug J.H."/>
            <person name="Kruse O."/>
        </authorList>
    </citation>
    <scope>NUCLEOTIDE SEQUENCE [LARGE SCALE GENOMIC DNA]</scope>
    <source>
        <strain evidence="13 14">SAG 48.87</strain>
    </source>
</reference>
<protein>
    <recommendedName>
        <fullName evidence="12">Ionotropic glutamate receptor L-glutamate and glycine-binding domain-containing protein</fullName>
    </recommendedName>
</protein>
<feature type="transmembrane region" description="Helical" evidence="11">
    <location>
        <begin position="101"/>
        <end position="119"/>
    </location>
</feature>
<dbReference type="GO" id="GO:0015276">
    <property type="term" value="F:ligand-gated monoatomic ion channel activity"/>
    <property type="evidence" value="ECO:0007669"/>
    <property type="project" value="InterPro"/>
</dbReference>
<keyword evidence="14" id="KW-1185">Reference proteome</keyword>
<dbReference type="RefSeq" id="XP_013899722.1">
    <property type="nucleotide sequence ID" value="XM_014044268.1"/>
</dbReference>
<evidence type="ECO:0000256" key="4">
    <source>
        <dbReference type="ARBA" id="ARBA00022989"/>
    </source>
</evidence>
<dbReference type="InterPro" id="IPR015683">
    <property type="entry name" value="Ionotropic_Glu_rcpt"/>
</dbReference>
<evidence type="ECO:0000256" key="6">
    <source>
        <dbReference type="ARBA" id="ARBA00023136"/>
    </source>
</evidence>
<dbReference type="EMBL" id="KK101487">
    <property type="protein sequence ID" value="KIZ00703.1"/>
    <property type="molecule type" value="Genomic_DNA"/>
</dbReference>
<feature type="domain" description="Ionotropic glutamate receptor L-glutamate and glycine-binding" evidence="12">
    <location>
        <begin position="3"/>
        <end position="84"/>
    </location>
</feature>
<dbReference type="Proteomes" id="UP000054498">
    <property type="component" value="Unassembled WGS sequence"/>
</dbReference>
<keyword evidence="10" id="KW-0407">Ion channel</keyword>
<name>A0A0D2JNI6_9CHLO</name>
<dbReference type="GO" id="GO:0016020">
    <property type="term" value="C:membrane"/>
    <property type="evidence" value="ECO:0007669"/>
    <property type="project" value="UniProtKB-SubCell"/>
</dbReference>
<keyword evidence="9" id="KW-1071">Ligand-gated ion channel</keyword>
<dbReference type="SUPFAM" id="SSF53850">
    <property type="entry name" value="Periplasmic binding protein-like II"/>
    <property type="match status" value="1"/>
</dbReference>
<evidence type="ECO:0000256" key="8">
    <source>
        <dbReference type="ARBA" id="ARBA00023180"/>
    </source>
</evidence>
<organism evidence="13 14">
    <name type="scientific">Monoraphidium neglectum</name>
    <dbReference type="NCBI Taxonomy" id="145388"/>
    <lineage>
        <taxon>Eukaryota</taxon>
        <taxon>Viridiplantae</taxon>
        <taxon>Chlorophyta</taxon>
        <taxon>core chlorophytes</taxon>
        <taxon>Chlorophyceae</taxon>
        <taxon>CS clade</taxon>
        <taxon>Sphaeropleales</taxon>
        <taxon>Selenastraceae</taxon>
        <taxon>Monoraphidium</taxon>
    </lineage>
</organism>
<evidence type="ECO:0000313" key="14">
    <source>
        <dbReference type="Proteomes" id="UP000054498"/>
    </source>
</evidence>
<dbReference type="PANTHER" id="PTHR18966">
    <property type="entry name" value="IONOTROPIC GLUTAMATE RECEPTOR"/>
    <property type="match status" value="1"/>
</dbReference>
<evidence type="ECO:0000256" key="2">
    <source>
        <dbReference type="ARBA" id="ARBA00022448"/>
    </source>
</evidence>
<keyword evidence="8" id="KW-0325">Glycoprotein</keyword>
<dbReference type="AlphaFoldDB" id="A0A0D2JNI6"/>
<evidence type="ECO:0000256" key="10">
    <source>
        <dbReference type="ARBA" id="ARBA00023303"/>
    </source>
</evidence>
<comment type="subcellular location">
    <subcellularLocation>
        <location evidence="1">Membrane</location>
        <topology evidence="1">Multi-pass membrane protein</topology>
    </subcellularLocation>
</comment>
<sequence length="252" mass="27506">MLIELLPRMLEAARINRPYQLYQLPSGGGGSLLANGSWSGVMGELTARRADLAMFPLTLTSARSQAISATVPFLDSGYAMLVKITQQDNAYSFLLPFQRDTWLLILAALAAVILTATLLHSWTRRARHAALERQYGLGREAPRRRRHERVMQHGIETTVITLSAYTANLTANLTVSRLGVSIQTLADLKRSGNMFGVPFDSSVSKYFRASNDGVANSLQASMVEYRDQAAAVRDVRSGAIAAYVTDFPGGAP</sequence>
<dbReference type="Gene3D" id="3.40.190.10">
    <property type="entry name" value="Periplasmic binding protein-like II"/>
    <property type="match status" value="2"/>
</dbReference>
<keyword evidence="2" id="KW-0813">Transport</keyword>
<dbReference type="Pfam" id="PF10613">
    <property type="entry name" value="Lig_chan-Glu_bd"/>
    <property type="match status" value="1"/>
</dbReference>
<evidence type="ECO:0000256" key="5">
    <source>
        <dbReference type="ARBA" id="ARBA00023065"/>
    </source>
</evidence>
<proteinExistence type="predicted"/>
<evidence type="ECO:0000256" key="3">
    <source>
        <dbReference type="ARBA" id="ARBA00022692"/>
    </source>
</evidence>
<dbReference type="InterPro" id="IPR019594">
    <property type="entry name" value="Glu/Gly-bd"/>
</dbReference>
<dbReference type="GeneID" id="25740139"/>
<keyword evidence="7" id="KW-0675">Receptor</keyword>
<keyword evidence="6 11" id="KW-0472">Membrane</keyword>
<dbReference type="KEGG" id="mng:MNEG_7263"/>
<evidence type="ECO:0000256" key="11">
    <source>
        <dbReference type="SAM" id="Phobius"/>
    </source>
</evidence>
<evidence type="ECO:0000259" key="12">
    <source>
        <dbReference type="Pfam" id="PF10613"/>
    </source>
</evidence>
<dbReference type="OrthoDB" id="5984008at2759"/>
<keyword evidence="4 11" id="KW-1133">Transmembrane helix</keyword>
<evidence type="ECO:0000256" key="7">
    <source>
        <dbReference type="ARBA" id="ARBA00023170"/>
    </source>
</evidence>
<accession>A0A0D2JNI6</accession>
<evidence type="ECO:0000256" key="1">
    <source>
        <dbReference type="ARBA" id="ARBA00004141"/>
    </source>
</evidence>
<keyword evidence="5" id="KW-0406">Ion transport</keyword>
<keyword evidence="3 11" id="KW-0812">Transmembrane</keyword>